<reference evidence="2 3" key="1">
    <citation type="submission" date="2016-06" db="EMBL/GenBank/DDBJ databases">
        <authorList>
            <person name="Kjaerup R.B."/>
            <person name="Dalgaard T.S."/>
            <person name="Juul-Madsen H.R."/>
        </authorList>
    </citation>
    <scope>NUCLEOTIDE SEQUENCE [LARGE SCALE GENOMIC DNA]</scope>
    <source>
        <strain evidence="2 3">Pb300</strain>
    </source>
</reference>
<name>A0A1D2J7B9_PARBR</name>
<dbReference type="VEuPathDB" id="FungiDB:PADG_04857"/>
<evidence type="ECO:0000313" key="2">
    <source>
        <dbReference type="EMBL" id="ODH14824.1"/>
    </source>
</evidence>
<accession>A0A1D2J7B9</accession>
<sequence>MRRQTKFQGGTSALGRNRDLVLIPSVFDQDSSTSFCDPQSFAGSNLSTVDQHLQRIRRRHHSPSHSIDTEPKSSPDNPIDLENVTDQEQDTQPLNEDREAEHLDGDPEPESDSEAGTGRDVENTPLPLQDAERETDPYSNLWGNEGSDKENVEPPLSLPTKLADDVSVDGPLKETDTYRSQRVPFNLRQSRPRQPSYLHLTCRKEAGDGCLEVSSVGTGMVDRG</sequence>
<gene>
    <name evidence="2" type="ORF">ACO22_06507</name>
</gene>
<proteinExistence type="predicted"/>
<feature type="compositionally biased region" description="Basic and acidic residues" evidence="1">
    <location>
        <begin position="95"/>
        <end position="105"/>
    </location>
</feature>
<protein>
    <submittedName>
        <fullName evidence="2">Uncharacterized protein</fullName>
    </submittedName>
</protein>
<evidence type="ECO:0000313" key="3">
    <source>
        <dbReference type="Proteomes" id="UP000242814"/>
    </source>
</evidence>
<dbReference type="VEuPathDB" id="FungiDB:PABG_04465"/>
<feature type="compositionally biased region" description="Polar residues" evidence="1">
    <location>
        <begin position="29"/>
        <end position="51"/>
    </location>
</feature>
<feature type="compositionally biased region" description="Basic residues" evidence="1">
    <location>
        <begin position="54"/>
        <end position="63"/>
    </location>
</feature>
<feature type="region of interest" description="Disordered" evidence="1">
    <location>
        <begin position="29"/>
        <end position="191"/>
    </location>
</feature>
<dbReference type="EMBL" id="LZYO01000356">
    <property type="protein sequence ID" value="ODH14824.1"/>
    <property type="molecule type" value="Genomic_DNA"/>
</dbReference>
<dbReference type="Proteomes" id="UP000242814">
    <property type="component" value="Unassembled WGS sequence"/>
</dbReference>
<evidence type="ECO:0000256" key="1">
    <source>
        <dbReference type="SAM" id="MobiDB-lite"/>
    </source>
</evidence>
<comment type="caution">
    <text evidence="2">The sequence shown here is derived from an EMBL/GenBank/DDBJ whole genome shotgun (WGS) entry which is preliminary data.</text>
</comment>
<dbReference type="AlphaFoldDB" id="A0A1D2J7B9"/>
<organism evidence="2 3">
    <name type="scientific">Paracoccidioides brasiliensis</name>
    <dbReference type="NCBI Taxonomy" id="121759"/>
    <lineage>
        <taxon>Eukaryota</taxon>
        <taxon>Fungi</taxon>
        <taxon>Dikarya</taxon>
        <taxon>Ascomycota</taxon>
        <taxon>Pezizomycotina</taxon>
        <taxon>Eurotiomycetes</taxon>
        <taxon>Eurotiomycetidae</taxon>
        <taxon>Onygenales</taxon>
        <taxon>Ajellomycetaceae</taxon>
        <taxon>Paracoccidioides</taxon>
    </lineage>
</organism>